<accession>A0ABY5PL59</accession>
<evidence type="ECO:0000313" key="2">
    <source>
        <dbReference type="Proteomes" id="UP001058860"/>
    </source>
</evidence>
<organism evidence="1 2">
    <name type="scientific">Svornostia abyssi</name>
    <dbReference type="NCBI Taxonomy" id="2898438"/>
    <lineage>
        <taxon>Bacteria</taxon>
        <taxon>Bacillati</taxon>
        <taxon>Actinomycetota</taxon>
        <taxon>Thermoleophilia</taxon>
        <taxon>Solirubrobacterales</taxon>
        <taxon>Baekduiaceae</taxon>
        <taxon>Svornostia</taxon>
    </lineage>
</organism>
<reference evidence="2" key="1">
    <citation type="submission" date="2021-11" db="EMBL/GenBank/DDBJ databases">
        <title>Cultivation dependent microbiological survey of springs from the worlds oldest radium mine currently devoted to the extraction of radon-saturated water.</title>
        <authorList>
            <person name="Kapinusova G."/>
            <person name="Smrhova T."/>
            <person name="Strejcek M."/>
            <person name="Suman J."/>
            <person name="Jani K."/>
            <person name="Pajer P."/>
            <person name="Uhlik O."/>
        </authorList>
    </citation>
    <scope>NUCLEOTIDE SEQUENCE [LARGE SCALE GENOMIC DNA]</scope>
    <source>
        <strain evidence="2">J379</strain>
    </source>
</reference>
<sequence length="82" mass="9443">MDDSRIMDHIEELVAEEHRLLDQAGEAGHGIDQAGHERLEQIGIELDRYWDLLRQRRAKREFDLPVTDAGLRDADTVEGYEG</sequence>
<proteinExistence type="predicted"/>
<dbReference type="Pfam" id="PF10944">
    <property type="entry name" value="DUF2630"/>
    <property type="match status" value="1"/>
</dbReference>
<evidence type="ECO:0000313" key="1">
    <source>
        <dbReference type="EMBL" id="UUY05433.1"/>
    </source>
</evidence>
<dbReference type="EMBL" id="CP088295">
    <property type="protein sequence ID" value="UUY05433.1"/>
    <property type="molecule type" value="Genomic_DNA"/>
</dbReference>
<keyword evidence="2" id="KW-1185">Reference proteome</keyword>
<dbReference type="InterPro" id="IPR020311">
    <property type="entry name" value="Uncharacterised_Rv0898c"/>
</dbReference>
<dbReference type="RefSeq" id="WP_353865893.1">
    <property type="nucleotide sequence ID" value="NZ_CP088295.1"/>
</dbReference>
<name>A0ABY5PL59_9ACTN</name>
<gene>
    <name evidence="1" type="ORF">LRS13_07895</name>
</gene>
<dbReference type="Proteomes" id="UP001058860">
    <property type="component" value="Chromosome"/>
</dbReference>
<protein>
    <submittedName>
        <fullName evidence="1">DUF2630 family protein</fullName>
    </submittedName>
</protein>